<keyword evidence="2" id="KW-1185">Reference proteome</keyword>
<accession>A0ACC1K897</accession>
<reference evidence="1" key="1">
    <citation type="submission" date="2022-07" db="EMBL/GenBank/DDBJ databases">
        <title>Phylogenomic reconstructions and comparative analyses of Kickxellomycotina fungi.</title>
        <authorList>
            <person name="Reynolds N.K."/>
            <person name="Stajich J.E."/>
            <person name="Barry K."/>
            <person name="Grigoriev I.V."/>
            <person name="Crous P."/>
            <person name="Smith M.E."/>
        </authorList>
    </citation>
    <scope>NUCLEOTIDE SEQUENCE</scope>
    <source>
        <strain evidence="1">CBS 109366</strain>
    </source>
</reference>
<dbReference type="Proteomes" id="UP001140234">
    <property type="component" value="Unassembled WGS sequence"/>
</dbReference>
<evidence type="ECO:0000313" key="1">
    <source>
        <dbReference type="EMBL" id="KAJ2775777.1"/>
    </source>
</evidence>
<sequence length="640" mass="67905">MAEAVDSEIAAFVERQSALVEKERSFEVEESQALVRRLPATQLQRLGLALTGVRVTGVRAGLGGKQLVTVEAAVAGDKLPATLLRTGDIVSVGDKDRESSGVVWQATEAKLVVALAGDDDAPGDQRCTVRKLANDTTYKRILGALRDLAQAKTRPRLHAVLFGAEQPRFGGGSDDAGDSLPDESLNESQRAAVRRAVAAQDVALIHGPPGTGKTHTVVAVIRRLAAAGKRVLVCGPSNVAVDNIVERLARHRVRMVRLGHPARFLAAGAAHSLDSVAQASAQGALVRDVRRDIDAALAQVRRCRSGAERRALYAQIKDLRRECRAREARVIDEAIGAAQVVLATLSAAGGRDLARSAAPFDAVVIDEATQAVEGECWIAAARAPTLILAGDHHQLPPTLRSPAASQALAATMFERVRARFGDAACCMLATQYRMHADIMAVSAQRLYGGRLAADPSVAARLLSEIAGVEATDDTAAALVLIDTAGTGMAETTEAADDERLALADVDSKCNRGEADLAARHVAALVAAGLPAEDIAVISPYNAQVRLLKTLLRDALPALEIGSVDGFQGREKEAVVLSLVRSNPACEIGFLADYRRINVAVTRARRHLCVVADSQTVARRDPFLRALFAHLEAAADLRYPE</sequence>
<name>A0ACC1K897_9FUNG</name>
<dbReference type="EMBL" id="JANBUJ010000002">
    <property type="protein sequence ID" value="KAJ2775777.1"/>
    <property type="molecule type" value="Genomic_DNA"/>
</dbReference>
<proteinExistence type="predicted"/>
<organism evidence="1 2">
    <name type="scientific">Coemansia nantahalensis</name>
    <dbReference type="NCBI Taxonomy" id="2789366"/>
    <lineage>
        <taxon>Eukaryota</taxon>
        <taxon>Fungi</taxon>
        <taxon>Fungi incertae sedis</taxon>
        <taxon>Zoopagomycota</taxon>
        <taxon>Kickxellomycotina</taxon>
        <taxon>Kickxellomycetes</taxon>
        <taxon>Kickxellales</taxon>
        <taxon>Kickxellaceae</taxon>
        <taxon>Coemansia</taxon>
    </lineage>
</organism>
<protein>
    <submittedName>
        <fullName evidence="1">Uncharacterized protein</fullName>
    </submittedName>
</protein>
<gene>
    <name evidence="1" type="ORF">IWQ57_000187</name>
</gene>
<comment type="caution">
    <text evidence="1">The sequence shown here is derived from an EMBL/GenBank/DDBJ whole genome shotgun (WGS) entry which is preliminary data.</text>
</comment>
<evidence type="ECO:0000313" key="2">
    <source>
        <dbReference type="Proteomes" id="UP001140234"/>
    </source>
</evidence>